<evidence type="ECO:0000256" key="1">
    <source>
        <dbReference type="SAM" id="MobiDB-lite"/>
    </source>
</evidence>
<dbReference type="Proteomes" id="UP000002698">
    <property type="component" value="Chromosome"/>
</dbReference>
<evidence type="ECO:0000313" key="4">
    <source>
        <dbReference type="EMBL" id="CAI49669.1"/>
    </source>
</evidence>
<accession>A0A1U7EX26</accession>
<sequence length="298" mass="31091">MVCPPRRFLPPAVPVAGTIAAVPTVAAQPSSEEVVAATIGDALGSMLWALIALAFWVVIAPDYSRDVTDWSIKQPGSAFLYGVAVTLGVVVVTFLLVVTVVGVLVAIPLLLAVALAVPLGFLAVGRTVTDSLGAAAIVGVVIAGVTGLVPVLGGIVGFVCSCLALGGIFLEYTEGDDGPRGRPDRPPSTGDDTPYGPLSEDPDRASDSGGHSSSPPGSRQTGGSNDGRPEKGASEDWGAGSSRSLPEESPEERRRDNPDDAPEDPPEDPREDLPEDRWNESVEDWDWGLDEDEDEDDR</sequence>
<gene>
    <name evidence="4" type="ordered locus">NP_3156A</name>
</gene>
<dbReference type="EnsemblBacteria" id="CAI49669">
    <property type="protein sequence ID" value="CAI49669"/>
    <property type="gene ID" value="NP_3156A"/>
</dbReference>
<dbReference type="Pfam" id="PF26514">
    <property type="entry name" value="DUF8173"/>
    <property type="match status" value="1"/>
</dbReference>
<feature type="compositionally biased region" description="Low complexity" evidence="1">
    <location>
        <begin position="207"/>
        <end position="218"/>
    </location>
</feature>
<feature type="transmembrane region" description="Helical" evidence="2">
    <location>
        <begin position="78"/>
        <end position="97"/>
    </location>
</feature>
<name>A0A1U7EX26_NATPD</name>
<feature type="region of interest" description="Disordered" evidence="1">
    <location>
        <begin position="174"/>
        <end position="298"/>
    </location>
</feature>
<dbReference type="InterPro" id="IPR058486">
    <property type="entry name" value="DUF8173"/>
</dbReference>
<keyword evidence="2" id="KW-0812">Transmembrane</keyword>
<proteinExistence type="predicted"/>
<feature type="compositionally biased region" description="Basic and acidic residues" evidence="1">
    <location>
        <begin position="267"/>
        <end position="280"/>
    </location>
</feature>
<keyword evidence="2" id="KW-0472">Membrane</keyword>
<evidence type="ECO:0000313" key="5">
    <source>
        <dbReference type="Proteomes" id="UP000002698"/>
    </source>
</evidence>
<dbReference type="RefSeq" id="WP_011323291.1">
    <property type="nucleotide sequence ID" value="NC_007426.1"/>
</dbReference>
<feature type="transmembrane region" description="Helical" evidence="2">
    <location>
        <begin position="37"/>
        <end position="58"/>
    </location>
</feature>
<evidence type="ECO:0000256" key="2">
    <source>
        <dbReference type="SAM" id="Phobius"/>
    </source>
</evidence>
<dbReference type="EMBL" id="CR936257">
    <property type="protein sequence ID" value="CAI49669.1"/>
    <property type="molecule type" value="Genomic_DNA"/>
</dbReference>
<keyword evidence="2" id="KW-1133">Transmembrane helix</keyword>
<dbReference type="STRING" id="348780.NP_3156A"/>
<feature type="compositionally biased region" description="Acidic residues" evidence="1">
    <location>
        <begin position="281"/>
        <end position="298"/>
    </location>
</feature>
<dbReference type="eggNOG" id="arCOG07873">
    <property type="taxonomic scope" value="Archaea"/>
</dbReference>
<dbReference type="KEGG" id="nph:NP_3156A"/>
<organism evidence="4 5">
    <name type="scientific">Natronomonas pharaonis (strain ATCC 35678 / DSM 2160 / CIP 103997 / JCM 8858 / NBRC 14720 / NCIMB 2260 / Gabara)</name>
    <name type="common">Halobacterium pharaonis</name>
    <dbReference type="NCBI Taxonomy" id="348780"/>
    <lineage>
        <taxon>Archaea</taxon>
        <taxon>Methanobacteriati</taxon>
        <taxon>Methanobacteriota</taxon>
        <taxon>Stenosarchaea group</taxon>
        <taxon>Halobacteria</taxon>
        <taxon>Halobacteriales</taxon>
        <taxon>Natronomonadaceae</taxon>
        <taxon>Natronomonas</taxon>
    </lineage>
</organism>
<protein>
    <recommendedName>
        <fullName evidence="3">DUF8173 domain-containing protein</fullName>
    </recommendedName>
</protein>
<evidence type="ECO:0000259" key="3">
    <source>
        <dbReference type="Pfam" id="PF26514"/>
    </source>
</evidence>
<reference evidence="4 5" key="1">
    <citation type="journal article" date="2005" name="Genome Res.">
        <title>Living with two extremes: conclusions from the genome sequence of Natronomonas pharaonis.</title>
        <authorList>
            <person name="Falb M."/>
            <person name="Pfeiffer F."/>
            <person name="Palm P."/>
            <person name="Rodewald K."/>
            <person name="Hickmann V."/>
            <person name="Tittor J."/>
            <person name="Oesterhelt D."/>
        </authorList>
    </citation>
    <scope>NUCLEOTIDE SEQUENCE [LARGE SCALE GENOMIC DNA]</scope>
    <source>
        <strain evidence="5">ATCC 35678 / DSM 2160 / CIP 103997 / JCM 8858 / NBRC 14720 / NCIMB 2260 / Gabara</strain>
    </source>
</reference>
<dbReference type="AlphaFoldDB" id="A0A1U7EX26"/>
<dbReference type="GeneID" id="3701673"/>
<feature type="transmembrane region" description="Helical" evidence="2">
    <location>
        <begin position="103"/>
        <end position="124"/>
    </location>
</feature>
<feature type="domain" description="DUF8173" evidence="3">
    <location>
        <begin position="16"/>
        <end position="174"/>
    </location>
</feature>
<dbReference type="HOGENOM" id="CLU_932613_0_0_2"/>
<feature type="transmembrane region" description="Helical" evidence="2">
    <location>
        <begin position="131"/>
        <end position="149"/>
    </location>
</feature>
<keyword evidence="5" id="KW-1185">Reference proteome</keyword>